<name>A0A495A8E6_9BACI</name>
<dbReference type="InterPro" id="IPR011008">
    <property type="entry name" value="Dimeric_a/b-barrel"/>
</dbReference>
<dbReference type="Gene3D" id="3.30.70.920">
    <property type="match status" value="1"/>
</dbReference>
<dbReference type="PANTHER" id="PTHR43413">
    <property type="entry name" value="TRANSCRIPTIONAL REGULATOR, ASNC FAMILY"/>
    <property type="match status" value="1"/>
</dbReference>
<dbReference type="AlphaFoldDB" id="A0A495A8E6"/>
<gene>
    <name evidence="3" type="ORF">D8M06_07305</name>
</gene>
<proteinExistence type="predicted"/>
<evidence type="ECO:0000313" key="3">
    <source>
        <dbReference type="EMBL" id="RKQ34715.1"/>
    </source>
</evidence>
<evidence type="ECO:0000259" key="1">
    <source>
        <dbReference type="Pfam" id="PF01037"/>
    </source>
</evidence>
<dbReference type="InterPro" id="IPR019888">
    <property type="entry name" value="Tscrpt_reg_AsnC-like"/>
</dbReference>
<dbReference type="EMBL" id="RBZP01000003">
    <property type="protein sequence ID" value="RKQ34715.1"/>
    <property type="molecule type" value="Genomic_DNA"/>
</dbReference>
<dbReference type="SMART" id="SM00344">
    <property type="entry name" value="HTH_ASNC"/>
    <property type="match status" value="1"/>
</dbReference>
<dbReference type="InterPro" id="IPR050684">
    <property type="entry name" value="HTH-Siroheme_Decarb"/>
</dbReference>
<feature type="domain" description="Helix-turn-helix type 11" evidence="2">
    <location>
        <begin position="15"/>
        <end position="54"/>
    </location>
</feature>
<dbReference type="SUPFAM" id="SSF46785">
    <property type="entry name" value="Winged helix' DNA-binding domain"/>
    <property type="match status" value="1"/>
</dbReference>
<dbReference type="Pfam" id="PF08279">
    <property type="entry name" value="HTH_11"/>
    <property type="match status" value="1"/>
</dbReference>
<dbReference type="Gene3D" id="1.10.10.10">
    <property type="entry name" value="Winged helix-like DNA-binding domain superfamily/Winged helix DNA-binding domain"/>
    <property type="match status" value="1"/>
</dbReference>
<dbReference type="InterPro" id="IPR036390">
    <property type="entry name" value="WH_DNA-bd_sf"/>
</dbReference>
<evidence type="ECO:0000259" key="2">
    <source>
        <dbReference type="Pfam" id="PF08279"/>
    </source>
</evidence>
<keyword evidence="4" id="KW-1185">Reference proteome</keyword>
<evidence type="ECO:0000313" key="4">
    <source>
        <dbReference type="Proteomes" id="UP000269301"/>
    </source>
</evidence>
<comment type="caution">
    <text evidence="3">The sequence shown here is derived from an EMBL/GenBank/DDBJ whole genome shotgun (WGS) entry which is preliminary data.</text>
</comment>
<dbReference type="InterPro" id="IPR036388">
    <property type="entry name" value="WH-like_DNA-bd_sf"/>
</dbReference>
<protein>
    <submittedName>
        <fullName evidence="3">Lrp/AsnC family transcriptional regulator</fullName>
    </submittedName>
</protein>
<dbReference type="SUPFAM" id="SSF54909">
    <property type="entry name" value="Dimeric alpha+beta barrel"/>
    <property type="match status" value="1"/>
</dbReference>
<accession>A0A495A8E6</accession>
<feature type="domain" description="Transcription regulator AsnC/Lrp ligand binding" evidence="1">
    <location>
        <begin position="79"/>
        <end position="151"/>
    </location>
</feature>
<reference evidence="3 4" key="1">
    <citation type="journal article" date="2016" name="Int. J. Syst. Evol. Microbiol.">
        <title>Oceanobacillus halophilus sp. nov., a novel moderately halophilic bacterium from a hypersaline lake.</title>
        <authorList>
            <person name="Amoozegar M.A."/>
            <person name="Bagheri M."/>
            <person name="Makhdoumi A."/>
            <person name="Nikou M.M."/>
            <person name="Fazeli S.A.S."/>
            <person name="Schumann P."/>
            <person name="Sproer C."/>
            <person name="Sanchez-Porro C."/>
            <person name="Ventosa A."/>
        </authorList>
    </citation>
    <scope>NUCLEOTIDE SEQUENCE [LARGE SCALE GENOMIC DNA]</scope>
    <source>
        <strain evidence="3 4">DSM 23996</strain>
    </source>
</reference>
<dbReference type="Pfam" id="PF01037">
    <property type="entry name" value="AsnC_trans_reg"/>
    <property type="match status" value="1"/>
</dbReference>
<organism evidence="3 4">
    <name type="scientific">Oceanobacillus halophilus</name>
    <dbReference type="NCBI Taxonomy" id="930130"/>
    <lineage>
        <taxon>Bacteria</taxon>
        <taxon>Bacillati</taxon>
        <taxon>Bacillota</taxon>
        <taxon>Bacilli</taxon>
        <taxon>Bacillales</taxon>
        <taxon>Bacillaceae</taxon>
        <taxon>Oceanobacillus</taxon>
    </lineage>
</organism>
<sequence>MAKGGFKLKLTTEELQILAILEENHQVTNELIAMQLNMTEETVQKHIKKLEREKIIVSYPTLIDWNKIEGKETVEAMIDVKVTPQRGVGFDEVAKRIYRYPEVESLYLMSGTYDLSVTIAGKTMKEIALFVSKKLATVEGVISTTTHFILKKYKHDGVIIEGDDDKDRRMVVSP</sequence>
<dbReference type="InterPro" id="IPR019887">
    <property type="entry name" value="Tscrpt_reg_AsnC/Lrp_C"/>
</dbReference>
<dbReference type="InterPro" id="IPR013196">
    <property type="entry name" value="HTH_11"/>
</dbReference>
<dbReference type="PANTHER" id="PTHR43413:SF7">
    <property type="entry name" value="HTH-TYPE TRANSCRIPTIONAL REGULATOR PTR2"/>
    <property type="match status" value="1"/>
</dbReference>
<dbReference type="OrthoDB" id="66249at2"/>
<dbReference type="Proteomes" id="UP000269301">
    <property type="component" value="Unassembled WGS sequence"/>
</dbReference>